<sequence length="88" mass="9139">MTKAQDSADQAALDGPLETLEVIDLQLIRKALADAQGEPTEAARAQAFVAALSALLLMSGDRELGNAIGALIGLRPLDAEALERLITG</sequence>
<comment type="caution">
    <text evidence="1">The sequence shown here is derived from an EMBL/GenBank/DDBJ whole genome shotgun (WGS) entry which is preliminary data.</text>
</comment>
<protein>
    <submittedName>
        <fullName evidence="1">Uncharacterized protein</fullName>
    </submittedName>
</protein>
<accession>A0A9X0WD06</accession>
<dbReference type="RefSeq" id="WP_200249340.1">
    <property type="nucleotide sequence ID" value="NZ_NRRY01000059.1"/>
</dbReference>
<name>A0A9X0WD06_9GAMM</name>
<evidence type="ECO:0000313" key="2">
    <source>
        <dbReference type="Proteomes" id="UP001138768"/>
    </source>
</evidence>
<keyword evidence="2" id="KW-1185">Reference proteome</keyword>
<dbReference type="Proteomes" id="UP001138768">
    <property type="component" value="Unassembled WGS sequence"/>
</dbReference>
<gene>
    <name evidence="1" type="ORF">CKO42_22465</name>
</gene>
<dbReference type="EMBL" id="NRRY01000059">
    <property type="protein sequence ID" value="MBK1621131.1"/>
    <property type="molecule type" value="Genomic_DNA"/>
</dbReference>
<proteinExistence type="predicted"/>
<organism evidence="1 2">
    <name type="scientific">Lamprobacter modestohalophilus</name>
    <dbReference type="NCBI Taxonomy" id="1064514"/>
    <lineage>
        <taxon>Bacteria</taxon>
        <taxon>Pseudomonadati</taxon>
        <taxon>Pseudomonadota</taxon>
        <taxon>Gammaproteobacteria</taxon>
        <taxon>Chromatiales</taxon>
        <taxon>Chromatiaceae</taxon>
        <taxon>Lamprobacter</taxon>
    </lineage>
</organism>
<evidence type="ECO:0000313" key="1">
    <source>
        <dbReference type="EMBL" id="MBK1621131.1"/>
    </source>
</evidence>
<dbReference type="AlphaFoldDB" id="A0A9X0WD06"/>
<reference evidence="1 2" key="1">
    <citation type="journal article" date="2020" name="Microorganisms">
        <title>Osmotic Adaptation and Compatible Solute Biosynthesis of Phototrophic Bacteria as Revealed from Genome Analyses.</title>
        <authorList>
            <person name="Imhoff J.F."/>
            <person name="Rahn T."/>
            <person name="Kunzel S."/>
            <person name="Keller A."/>
            <person name="Neulinger S.C."/>
        </authorList>
    </citation>
    <scope>NUCLEOTIDE SEQUENCE [LARGE SCALE GENOMIC DNA]</scope>
    <source>
        <strain evidence="1 2">DSM 25653</strain>
    </source>
</reference>